<dbReference type="EMBL" id="JANPWB010000002">
    <property type="protein sequence ID" value="KAJ1207396.1"/>
    <property type="molecule type" value="Genomic_DNA"/>
</dbReference>
<reference evidence="2" key="1">
    <citation type="journal article" date="2022" name="bioRxiv">
        <title>Sequencing and chromosome-scale assembly of the giantPleurodeles waltlgenome.</title>
        <authorList>
            <person name="Brown T."/>
            <person name="Elewa A."/>
            <person name="Iarovenko S."/>
            <person name="Subramanian E."/>
            <person name="Araus A.J."/>
            <person name="Petzold A."/>
            <person name="Susuki M."/>
            <person name="Suzuki K.-i.T."/>
            <person name="Hayashi T."/>
            <person name="Toyoda A."/>
            <person name="Oliveira C."/>
            <person name="Osipova E."/>
            <person name="Leigh N.D."/>
            <person name="Simon A."/>
            <person name="Yun M.H."/>
        </authorList>
    </citation>
    <scope>NUCLEOTIDE SEQUENCE</scope>
    <source>
        <strain evidence="2">20211129_DDA</strain>
        <tissue evidence="2">Liver</tissue>
    </source>
</reference>
<keyword evidence="3" id="KW-1185">Reference proteome</keyword>
<evidence type="ECO:0000313" key="2">
    <source>
        <dbReference type="EMBL" id="KAJ1207396.1"/>
    </source>
</evidence>
<comment type="caution">
    <text evidence="2">The sequence shown here is derived from an EMBL/GenBank/DDBJ whole genome shotgun (WGS) entry which is preliminary data.</text>
</comment>
<sequence>MGSLGPLGDGDGADMGRWQEEGEMALTSLGGGGGCIGTVAPGAGTDRGTDATGDGGGADRAEEVESVNRVRDASDGGGGADEAEEVEGVVVAKEVAATYLPALAFSIFF</sequence>
<evidence type="ECO:0000313" key="3">
    <source>
        <dbReference type="Proteomes" id="UP001066276"/>
    </source>
</evidence>
<proteinExistence type="predicted"/>
<feature type="compositionally biased region" description="Gly residues" evidence="1">
    <location>
        <begin position="1"/>
        <end position="10"/>
    </location>
</feature>
<organism evidence="2 3">
    <name type="scientific">Pleurodeles waltl</name>
    <name type="common">Iberian ribbed newt</name>
    <dbReference type="NCBI Taxonomy" id="8319"/>
    <lineage>
        <taxon>Eukaryota</taxon>
        <taxon>Metazoa</taxon>
        <taxon>Chordata</taxon>
        <taxon>Craniata</taxon>
        <taxon>Vertebrata</taxon>
        <taxon>Euteleostomi</taxon>
        <taxon>Amphibia</taxon>
        <taxon>Batrachia</taxon>
        <taxon>Caudata</taxon>
        <taxon>Salamandroidea</taxon>
        <taxon>Salamandridae</taxon>
        <taxon>Pleurodelinae</taxon>
        <taxon>Pleurodeles</taxon>
    </lineage>
</organism>
<name>A0AAV7W355_PLEWA</name>
<gene>
    <name evidence="2" type="ORF">NDU88_002787</name>
</gene>
<feature type="compositionally biased region" description="Low complexity" evidence="1">
    <location>
        <begin position="37"/>
        <end position="52"/>
    </location>
</feature>
<dbReference type="AlphaFoldDB" id="A0AAV7W355"/>
<accession>A0AAV7W355</accession>
<dbReference type="Proteomes" id="UP001066276">
    <property type="component" value="Chromosome 1_2"/>
</dbReference>
<feature type="region of interest" description="Disordered" evidence="1">
    <location>
        <begin position="1"/>
        <end position="85"/>
    </location>
</feature>
<feature type="compositionally biased region" description="Basic and acidic residues" evidence="1">
    <location>
        <begin position="57"/>
        <end position="74"/>
    </location>
</feature>
<protein>
    <submittedName>
        <fullName evidence="2">Uncharacterized protein</fullName>
    </submittedName>
</protein>
<evidence type="ECO:0000256" key="1">
    <source>
        <dbReference type="SAM" id="MobiDB-lite"/>
    </source>
</evidence>